<evidence type="ECO:0000313" key="1">
    <source>
        <dbReference type="EMBL" id="MCC9062988.1"/>
    </source>
</evidence>
<name>A0ABS8MCA5_9FLAO</name>
<dbReference type="GO" id="GO:0016787">
    <property type="term" value="F:hydrolase activity"/>
    <property type="evidence" value="ECO:0007669"/>
    <property type="project" value="UniProtKB-KW"/>
</dbReference>
<dbReference type="Proteomes" id="UP001430679">
    <property type="component" value="Unassembled WGS sequence"/>
</dbReference>
<dbReference type="EMBL" id="JAJJMM010000001">
    <property type="protein sequence ID" value="MCC9062988.1"/>
    <property type="molecule type" value="Genomic_DNA"/>
</dbReference>
<sequence>MKPRLLILSDLFGGKDPEWVKIYMNLLQSKFEIQYYDVVELANIDSDNFIESEIHNQFLNGGIDKAVQNLLQLETEKVIILGFSIGGTIAWNASLKGLNVTHLFAVSSTRLRYETEIPNSIIKLYFGEKDPNKPNPKWFLDLNIDNEILEANSHQLYLIENNIPLICNDVLKSLQQ</sequence>
<dbReference type="RefSeq" id="WP_230034934.1">
    <property type="nucleotide sequence ID" value="NZ_JAJJMM010000001.1"/>
</dbReference>
<protein>
    <submittedName>
        <fullName evidence="1">Alpha/beta hydrolase</fullName>
    </submittedName>
</protein>
<keyword evidence="1" id="KW-0378">Hydrolase</keyword>
<organism evidence="1 2">
    <name type="scientific">Flavobacterium piscisymbiosum</name>
    <dbReference type="NCBI Taxonomy" id="2893753"/>
    <lineage>
        <taxon>Bacteria</taxon>
        <taxon>Pseudomonadati</taxon>
        <taxon>Bacteroidota</taxon>
        <taxon>Flavobacteriia</taxon>
        <taxon>Flavobacteriales</taxon>
        <taxon>Flavobacteriaceae</taxon>
        <taxon>Flavobacterium</taxon>
    </lineage>
</organism>
<dbReference type="InterPro" id="IPR029058">
    <property type="entry name" value="AB_hydrolase_fold"/>
</dbReference>
<evidence type="ECO:0000313" key="2">
    <source>
        <dbReference type="Proteomes" id="UP001430679"/>
    </source>
</evidence>
<dbReference type="SUPFAM" id="SSF53474">
    <property type="entry name" value="alpha/beta-Hydrolases"/>
    <property type="match status" value="1"/>
</dbReference>
<proteinExistence type="predicted"/>
<comment type="caution">
    <text evidence="1">The sequence shown here is derived from an EMBL/GenBank/DDBJ whole genome shotgun (WGS) entry which is preliminary data.</text>
</comment>
<accession>A0ABS8MCA5</accession>
<reference evidence="1" key="1">
    <citation type="submission" date="2021-11" db="EMBL/GenBank/DDBJ databases">
        <title>Description of novel Flavobacterium species.</title>
        <authorList>
            <person name="Saticioglu I.B."/>
            <person name="Ay H."/>
            <person name="Altun S."/>
            <person name="Duman M."/>
        </authorList>
    </citation>
    <scope>NUCLEOTIDE SEQUENCE</scope>
    <source>
        <strain evidence="1">F-30</strain>
    </source>
</reference>
<keyword evidence="2" id="KW-1185">Reference proteome</keyword>
<gene>
    <name evidence="1" type="ORF">LNP81_08265</name>
</gene>